<keyword evidence="1" id="KW-0812">Transmembrane</keyword>
<dbReference type="EMBL" id="CM016557">
    <property type="protein sequence ID" value="TKW09964.1"/>
    <property type="molecule type" value="Genomic_DNA"/>
</dbReference>
<dbReference type="PANTHER" id="PTHR31170">
    <property type="entry name" value="BNAC04G53230D PROTEIN"/>
    <property type="match status" value="1"/>
</dbReference>
<accession>A0A4U6U6W8</accession>
<dbReference type="PANTHER" id="PTHR31170:SF18">
    <property type="entry name" value="(WILD MALAYSIAN BANANA) HYPOTHETICAL PROTEIN"/>
    <property type="match status" value="1"/>
</dbReference>
<keyword evidence="1" id="KW-1133">Transmembrane helix</keyword>
<gene>
    <name evidence="2" type="ORF">SEVIR_6G138300v2</name>
</gene>
<sequence length="475" mass="53454">MDNQEQEVDSTFHSLIEDMKDKLNRPPAPATEAPPPACLISWVNEQIREAKPGEYMPLHVPIGPFHRDPSHWMQHWKRHLLYRALPGAGEQQREQALRRYLEAMAAVEVRARRCYDGTFSGIDSEAFACMLLLDGYFVLSCFELAGSNTGGDAGGHGSQESRPREFEAYRRDVIFLLENQVPLFVLEDIHRLVVTYGENDNSSVVVQGIASHIEKRLLQLMMLHDTVTYRTVMPKFRGEPPCHLLHLLYEYFRPADRRRRSRSGQPNCSRTAAVAHVAVPVVTKPRWRSATYYYAAGVRFAKRKLDGNEVRSILDVDVKDGTLHVPCLMVDANAMTILRNMVALEQHNPGIGSRHVTAYCFFLSQVASTEEDVRLLSSKGIIEHGLRTDSAVANGFAGLCTGVALNMTNPDSYLKPIQDDLEVLCQSRWRKSMAWLRHTKCNNILMALAVLGAVILFVCTVEQSLFAALSYAKGK</sequence>
<feature type="transmembrane region" description="Helical" evidence="1">
    <location>
        <begin position="444"/>
        <end position="469"/>
    </location>
</feature>
<dbReference type="Gramene" id="TKW09964">
    <property type="protein sequence ID" value="TKW09964"/>
    <property type="gene ID" value="SEVIR_6G138300v2"/>
</dbReference>
<evidence type="ECO:0000313" key="2">
    <source>
        <dbReference type="EMBL" id="TKW09964.1"/>
    </source>
</evidence>
<dbReference type="Proteomes" id="UP000298652">
    <property type="component" value="Chromosome 6"/>
</dbReference>
<dbReference type="Pfam" id="PF03140">
    <property type="entry name" value="DUF247"/>
    <property type="match status" value="1"/>
</dbReference>
<evidence type="ECO:0000256" key="1">
    <source>
        <dbReference type="SAM" id="Phobius"/>
    </source>
</evidence>
<proteinExistence type="predicted"/>
<keyword evidence="3" id="KW-1185">Reference proteome</keyword>
<dbReference type="OMA" id="RSMAWMR"/>
<dbReference type="AlphaFoldDB" id="A0A4U6U6W8"/>
<protein>
    <submittedName>
        <fullName evidence="2">Uncharacterized protein</fullName>
    </submittedName>
</protein>
<organism evidence="2 3">
    <name type="scientific">Setaria viridis</name>
    <name type="common">Green bristlegrass</name>
    <name type="synonym">Setaria italica subsp. viridis</name>
    <dbReference type="NCBI Taxonomy" id="4556"/>
    <lineage>
        <taxon>Eukaryota</taxon>
        <taxon>Viridiplantae</taxon>
        <taxon>Streptophyta</taxon>
        <taxon>Embryophyta</taxon>
        <taxon>Tracheophyta</taxon>
        <taxon>Spermatophyta</taxon>
        <taxon>Magnoliopsida</taxon>
        <taxon>Liliopsida</taxon>
        <taxon>Poales</taxon>
        <taxon>Poaceae</taxon>
        <taxon>PACMAD clade</taxon>
        <taxon>Panicoideae</taxon>
        <taxon>Panicodae</taxon>
        <taxon>Paniceae</taxon>
        <taxon>Cenchrinae</taxon>
        <taxon>Setaria</taxon>
    </lineage>
</organism>
<dbReference type="InterPro" id="IPR004158">
    <property type="entry name" value="DUF247_pln"/>
</dbReference>
<name>A0A4U6U6W8_SETVI</name>
<reference evidence="2" key="1">
    <citation type="submission" date="2019-03" db="EMBL/GenBank/DDBJ databases">
        <title>WGS assembly of Setaria viridis.</title>
        <authorList>
            <person name="Huang P."/>
            <person name="Jenkins J."/>
            <person name="Grimwood J."/>
            <person name="Barry K."/>
            <person name="Healey A."/>
            <person name="Mamidi S."/>
            <person name="Sreedasyam A."/>
            <person name="Shu S."/>
            <person name="Feldman M."/>
            <person name="Wu J."/>
            <person name="Yu Y."/>
            <person name="Chen C."/>
            <person name="Johnson J."/>
            <person name="Rokhsar D."/>
            <person name="Baxter I."/>
            <person name="Schmutz J."/>
            <person name="Brutnell T."/>
            <person name="Kellogg E."/>
        </authorList>
    </citation>
    <scope>NUCLEOTIDE SEQUENCE [LARGE SCALE GENOMIC DNA]</scope>
</reference>
<evidence type="ECO:0000313" key="3">
    <source>
        <dbReference type="Proteomes" id="UP000298652"/>
    </source>
</evidence>
<keyword evidence="1" id="KW-0472">Membrane</keyword>